<dbReference type="GO" id="GO:0015074">
    <property type="term" value="P:DNA integration"/>
    <property type="evidence" value="ECO:0007669"/>
    <property type="project" value="InterPro"/>
</dbReference>
<reference evidence="2 3" key="1">
    <citation type="submission" date="2019-08" db="EMBL/GenBank/DDBJ databases">
        <title>Paraburkholderia sp. DCY113.</title>
        <authorList>
            <person name="Kang J."/>
        </authorList>
    </citation>
    <scope>NUCLEOTIDE SEQUENCE [LARGE SCALE GENOMIC DNA]</scope>
    <source>
        <strain evidence="2 3">DCY113</strain>
    </source>
</reference>
<keyword evidence="3" id="KW-1185">Reference proteome</keyword>
<comment type="caution">
    <text evidence="2">The sequence shown here is derived from an EMBL/GenBank/DDBJ whole genome shotgun (WGS) entry which is preliminary data.</text>
</comment>
<sequence>MVYLRRFKTREQAKCAVSEYIELLYNRQRTQVHPRLSVACGIYAAIQSKSARCLTGWHLRFSTDLSRCSFPNNENLIELCVDPLAVIFRVEYLNRSL</sequence>
<protein>
    <submittedName>
        <fullName evidence="2">IS3 family transposase</fullName>
    </submittedName>
</protein>
<dbReference type="Pfam" id="PF13333">
    <property type="entry name" value="rve_2"/>
    <property type="match status" value="1"/>
</dbReference>
<dbReference type="Proteomes" id="UP000325273">
    <property type="component" value="Unassembled WGS sequence"/>
</dbReference>
<dbReference type="EMBL" id="VTUZ01000037">
    <property type="protein sequence ID" value="KAA1002614.1"/>
    <property type="molecule type" value="Genomic_DNA"/>
</dbReference>
<proteinExistence type="predicted"/>
<evidence type="ECO:0000259" key="1">
    <source>
        <dbReference type="Pfam" id="PF13333"/>
    </source>
</evidence>
<evidence type="ECO:0000313" key="2">
    <source>
        <dbReference type="EMBL" id="KAA1002614.1"/>
    </source>
</evidence>
<feature type="domain" description="Integrase catalytic" evidence="1">
    <location>
        <begin position="1"/>
        <end position="33"/>
    </location>
</feature>
<dbReference type="AlphaFoldDB" id="A0A5B0GGM7"/>
<dbReference type="InterPro" id="IPR001584">
    <property type="entry name" value="Integrase_cat-core"/>
</dbReference>
<accession>A0A5B0GGM7</accession>
<gene>
    <name evidence="2" type="ORF">FVF58_37155</name>
</gene>
<evidence type="ECO:0000313" key="3">
    <source>
        <dbReference type="Proteomes" id="UP000325273"/>
    </source>
</evidence>
<name>A0A5B0GGM7_9BURK</name>
<organism evidence="2 3">
    <name type="scientific">Paraburkholderia panacisoli</name>
    <dbReference type="NCBI Taxonomy" id="2603818"/>
    <lineage>
        <taxon>Bacteria</taxon>
        <taxon>Pseudomonadati</taxon>
        <taxon>Pseudomonadota</taxon>
        <taxon>Betaproteobacteria</taxon>
        <taxon>Burkholderiales</taxon>
        <taxon>Burkholderiaceae</taxon>
        <taxon>Paraburkholderia</taxon>
    </lineage>
</organism>